<evidence type="ECO:0000256" key="5">
    <source>
        <dbReference type="ARBA" id="ARBA00022723"/>
    </source>
</evidence>
<dbReference type="PANTHER" id="PTHR11669:SF0">
    <property type="entry name" value="PROTEIN STICHEL-LIKE 2"/>
    <property type="match status" value="1"/>
</dbReference>
<dbReference type="InterPro" id="IPR008921">
    <property type="entry name" value="DNA_pol3_clamp-load_cplx_C"/>
</dbReference>
<dbReference type="InterPro" id="IPR050238">
    <property type="entry name" value="DNA_Rep/Repair_Clamp_Loader"/>
</dbReference>
<feature type="compositionally biased region" description="Low complexity" evidence="12">
    <location>
        <begin position="415"/>
        <end position="444"/>
    </location>
</feature>
<organism evidence="14 15">
    <name type="scientific">Dyadobacter endophyticus</name>
    <dbReference type="NCBI Taxonomy" id="1749036"/>
    <lineage>
        <taxon>Bacteria</taxon>
        <taxon>Pseudomonadati</taxon>
        <taxon>Bacteroidota</taxon>
        <taxon>Cytophagia</taxon>
        <taxon>Cytophagales</taxon>
        <taxon>Spirosomataceae</taxon>
        <taxon>Dyadobacter</taxon>
    </lineage>
</organism>
<keyword evidence="9 11" id="KW-0239">DNA-directed DNA polymerase</keyword>
<comment type="catalytic activity">
    <reaction evidence="10 11">
        <text>DNA(n) + a 2'-deoxyribonucleoside 5'-triphosphate = DNA(n+1) + diphosphate</text>
        <dbReference type="Rhea" id="RHEA:22508"/>
        <dbReference type="Rhea" id="RHEA-COMP:17339"/>
        <dbReference type="Rhea" id="RHEA-COMP:17340"/>
        <dbReference type="ChEBI" id="CHEBI:33019"/>
        <dbReference type="ChEBI" id="CHEBI:61560"/>
        <dbReference type="ChEBI" id="CHEBI:173112"/>
        <dbReference type="EC" id="2.7.7.7"/>
    </reaction>
</comment>
<dbReference type="InterPro" id="IPR045085">
    <property type="entry name" value="HLD_clamp_pol_III_gamma_tau"/>
</dbReference>
<evidence type="ECO:0000259" key="13">
    <source>
        <dbReference type="SMART" id="SM00382"/>
    </source>
</evidence>
<dbReference type="Pfam" id="PF22608">
    <property type="entry name" value="DNAX_ATPase_lid"/>
    <property type="match status" value="1"/>
</dbReference>
<evidence type="ECO:0000256" key="8">
    <source>
        <dbReference type="ARBA" id="ARBA00022840"/>
    </source>
</evidence>
<dbReference type="CDD" id="cd18137">
    <property type="entry name" value="HLD_clamp_pol_III_gamma_tau"/>
    <property type="match status" value="1"/>
</dbReference>
<dbReference type="NCBIfam" id="NF011531">
    <property type="entry name" value="PRK14971.1"/>
    <property type="match status" value="1"/>
</dbReference>
<gene>
    <name evidence="11" type="primary">dnaX</name>
    <name evidence="14" type="ORF">GCM10007423_32080</name>
</gene>
<keyword evidence="5" id="KW-0479">Metal-binding</keyword>
<evidence type="ECO:0000313" key="15">
    <source>
        <dbReference type="Proteomes" id="UP000600214"/>
    </source>
</evidence>
<keyword evidence="15" id="KW-1185">Reference proteome</keyword>
<comment type="caution">
    <text evidence="14">The sequence shown here is derived from an EMBL/GenBank/DDBJ whole genome shotgun (WGS) entry which is preliminary data.</text>
</comment>
<feature type="compositionally biased region" description="Low complexity" evidence="12">
    <location>
        <begin position="392"/>
        <end position="407"/>
    </location>
</feature>
<keyword evidence="8 11" id="KW-0067">ATP-binding</keyword>
<comment type="subunit">
    <text evidence="11">DNA polymerase III contains a core (composed of alpha, epsilon and theta chains) that associates with a tau subunit. This core dimerizes to form the POLIII' complex. PolIII' associates with the gamma complex (composed of gamma, delta, delta', psi and chi chains) and with the beta chain to form the complete DNA polymerase III complex.</text>
</comment>
<dbReference type="Gene3D" id="3.40.50.300">
    <property type="entry name" value="P-loop containing nucleotide triphosphate hydrolases"/>
    <property type="match status" value="1"/>
</dbReference>
<dbReference type="RefSeq" id="WP_188933870.1">
    <property type="nucleotide sequence ID" value="NZ_BMIA01000002.1"/>
</dbReference>
<keyword evidence="4 11" id="KW-0235">DNA replication</keyword>
<evidence type="ECO:0000256" key="3">
    <source>
        <dbReference type="ARBA" id="ARBA00022695"/>
    </source>
</evidence>
<feature type="domain" description="AAA+ ATPase" evidence="13">
    <location>
        <begin position="38"/>
        <end position="181"/>
    </location>
</feature>
<dbReference type="SUPFAM" id="SSF48019">
    <property type="entry name" value="post-AAA+ oligomerization domain-like"/>
    <property type="match status" value="1"/>
</dbReference>
<comment type="similarity">
    <text evidence="1 11">Belongs to the DnaX/STICHEL family.</text>
</comment>
<evidence type="ECO:0000256" key="4">
    <source>
        <dbReference type="ARBA" id="ARBA00022705"/>
    </source>
</evidence>
<reference evidence="15" key="1">
    <citation type="journal article" date="2019" name="Int. J. Syst. Evol. Microbiol.">
        <title>The Global Catalogue of Microorganisms (GCM) 10K type strain sequencing project: providing services to taxonomists for standard genome sequencing and annotation.</title>
        <authorList>
            <consortium name="The Broad Institute Genomics Platform"/>
            <consortium name="The Broad Institute Genome Sequencing Center for Infectious Disease"/>
            <person name="Wu L."/>
            <person name="Ma J."/>
        </authorList>
    </citation>
    <scope>NUCLEOTIDE SEQUENCE [LARGE SCALE GENOMIC DNA]</scope>
    <source>
        <strain evidence="15">CGMCC 1.15288</strain>
    </source>
</reference>
<dbReference type="SMART" id="SM00382">
    <property type="entry name" value="AAA"/>
    <property type="match status" value="1"/>
</dbReference>
<protein>
    <recommendedName>
        <fullName evidence="11">DNA polymerase III subunit gamma/tau</fullName>
        <ecNumber evidence="11">2.7.7.7</ecNumber>
    </recommendedName>
</protein>
<proteinExistence type="inferred from homology"/>
<dbReference type="InterPro" id="IPR001270">
    <property type="entry name" value="ClpA/B"/>
</dbReference>
<evidence type="ECO:0000256" key="10">
    <source>
        <dbReference type="ARBA" id="ARBA00049244"/>
    </source>
</evidence>
<dbReference type="EMBL" id="BMIA01000002">
    <property type="protein sequence ID" value="GGH38400.1"/>
    <property type="molecule type" value="Genomic_DNA"/>
</dbReference>
<dbReference type="InterPro" id="IPR012763">
    <property type="entry name" value="DNA_pol_III_sug/sutau_N"/>
</dbReference>
<feature type="region of interest" description="Disordered" evidence="12">
    <location>
        <begin position="382"/>
        <end position="480"/>
    </location>
</feature>
<dbReference type="EC" id="2.7.7.7" evidence="11"/>
<dbReference type="PANTHER" id="PTHR11669">
    <property type="entry name" value="REPLICATION FACTOR C / DNA POLYMERASE III GAMMA-TAU SUBUNIT"/>
    <property type="match status" value="1"/>
</dbReference>
<feature type="compositionally biased region" description="Polar residues" evidence="12">
    <location>
        <begin position="446"/>
        <end position="470"/>
    </location>
</feature>
<evidence type="ECO:0000313" key="14">
    <source>
        <dbReference type="EMBL" id="GGH38400.1"/>
    </source>
</evidence>
<dbReference type="InterPro" id="IPR027417">
    <property type="entry name" value="P-loop_NTPase"/>
</dbReference>
<sequence length="605" mass="67031">MDHFVVSARKYRPVTFDSVVGQSHITTTLKNAIRTNHLAQAFLFCGPRGVGKTTCARILAKTINCQNLGDDAEACGECESCVSFQNNASFNIHELDAASNNSVEDIRNLIDQVRYPPQTGKYKIYIIDEVHMLSQAAFNAFLKTLEEPPSYAIFILATTEKHKILPTILSRCQIFDFNRIQSKDIAHHLADIAQKEGIHAEHEALELIGQKADGGLRDALSMFDLNVTFSTNNHLTYAAVLENLHILDYDYYFKITDALTAGSIARSLVLFDEILRKGFDGHLFVIGLLEHFRNLLVCKDPSTVTLLQVSESAERKYLEQSLMADLSFLLSALSITGQCDINYKSAKNQRLHVEICLMKLANLPQVLQLHSLAAVDETAKKKVEPQQSLNHTATPPLATAPQPAAPANGQSNGNAYANAPAQPATASQQASPQQSAALQQAAPSRLKSTVSLTQSLTPPVQQPAKQSNAEPSADYATVPNGAKREELTLANLQRFWYEFSQKRLQAGNSTTEQITLNREIQLNGTTIEIALDNDHQQDAVMNMRYELLGFLKSRLDAPKLDINPRVAPQEVNRLPYTPAEKFNFMAEKNPYLLELKQALGLDVDF</sequence>
<dbReference type="PRINTS" id="PR00300">
    <property type="entry name" value="CLPPROTEASEA"/>
</dbReference>
<dbReference type="SUPFAM" id="SSF52540">
    <property type="entry name" value="P-loop containing nucleoside triphosphate hydrolases"/>
    <property type="match status" value="1"/>
</dbReference>
<evidence type="ECO:0000256" key="6">
    <source>
        <dbReference type="ARBA" id="ARBA00022741"/>
    </source>
</evidence>
<evidence type="ECO:0000256" key="12">
    <source>
        <dbReference type="SAM" id="MobiDB-lite"/>
    </source>
</evidence>
<dbReference type="InterPro" id="IPR003593">
    <property type="entry name" value="AAA+_ATPase"/>
</dbReference>
<keyword evidence="3 11" id="KW-0548">Nucleotidyltransferase</keyword>
<comment type="function">
    <text evidence="11">DNA polymerase III is a complex, multichain enzyme responsible for most of the replicative synthesis in bacteria. This DNA polymerase also exhibits 3' to 5' exonuclease activity.</text>
</comment>
<dbReference type="Proteomes" id="UP000600214">
    <property type="component" value="Unassembled WGS sequence"/>
</dbReference>
<dbReference type="Pfam" id="PF12169">
    <property type="entry name" value="DNA_pol3_gamma3"/>
    <property type="match status" value="1"/>
</dbReference>
<dbReference type="Pfam" id="PF13177">
    <property type="entry name" value="DNA_pol3_delta2"/>
    <property type="match status" value="1"/>
</dbReference>
<evidence type="ECO:0000256" key="11">
    <source>
        <dbReference type="RuleBase" id="RU364063"/>
    </source>
</evidence>
<dbReference type="InterPro" id="IPR022754">
    <property type="entry name" value="DNA_pol_III_gamma-3"/>
</dbReference>
<dbReference type="NCBIfam" id="TIGR02397">
    <property type="entry name" value="dnaX_nterm"/>
    <property type="match status" value="1"/>
</dbReference>
<dbReference type="CDD" id="cd00009">
    <property type="entry name" value="AAA"/>
    <property type="match status" value="1"/>
</dbReference>
<evidence type="ECO:0000256" key="1">
    <source>
        <dbReference type="ARBA" id="ARBA00006360"/>
    </source>
</evidence>
<evidence type="ECO:0000256" key="2">
    <source>
        <dbReference type="ARBA" id="ARBA00022679"/>
    </source>
</evidence>
<dbReference type="Gene3D" id="1.10.8.60">
    <property type="match status" value="1"/>
</dbReference>
<keyword evidence="7" id="KW-0862">Zinc</keyword>
<evidence type="ECO:0000256" key="9">
    <source>
        <dbReference type="ARBA" id="ARBA00022932"/>
    </source>
</evidence>
<keyword evidence="6 11" id="KW-0547">Nucleotide-binding</keyword>
<keyword evidence="2 11" id="KW-0808">Transferase</keyword>
<name>A0ABQ1YW93_9BACT</name>
<dbReference type="Gene3D" id="1.20.272.10">
    <property type="match status" value="1"/>
</dbReference>
<evidence type="ECO:0000256" key="7">
    <source>
        <dbReference type="ARBA" id="ARBA00022833"/>
    </source>
</evidence>
<dbReference type="NCBIfam" id="NF004046">
    <property type="entry name" value="PRK05563.1"/>
    <property type="match status" value="1"/>
</dbReference>
<accession>A0ABQ1YW93</accession>